<protein>
    <submittedName>
        <fullName evidence="2">Uncharacterized protein</fullName>
    </submittedName>
</protein>
<name>A0A3P6EVF9_BRAOL</name>
<accession>A0A3P6EVF9</accession>
<evidence type="ECO:0000256" key="1">
    <source>
        <dbReference type="SAM" id="SignalP"/>
    </source>
</evidence>
<keyword evidence="1" id="KW-0732">Signal</keyword>
<organism evidence="2">
    <name type="scientific">Brassica oleracea</name>
    <name type="common">Wild cabbage</name>
    <dbReference type="NCBI Taxonomy" id="3712"/>
    <lineage>
        <taxon>Eukaryota</taxon>
        <taxon>Viridiplantae</taxon>
        <taxon>Streptophyta</taxon>
        <taxon>Embryophyta</taxon>
        <taxon>Tracheophyta</taxon>
        <taxon>Spermatophyta</taxon>
        <taxon>Magnoliopsida</taxon>
        <taxon>eudicotyledons</taxon>
        <taxon>Gunneridae</taxon>
        <taxon>Pentapetalae</taxon>
        <taxon>rosids</taxon>
        <taxon>malvids</taxon>
        <taxon>Brassicales</taxon>
        <taxon>Brassicaceae</taxon>
        <taxon>Brassiceae</taxon>
        <taxon>Brassica</taxon>
    </lineage>
</organism>
<feature type="chain" id="PRO_5018180008" evidence="1">
    <location>
        <begin position="19"/>
        <end position="60"/>
    </location>
</feature>
<gene>
    <name evidence="2" type="ORF">BOLC5T29023H</name>
</gene>
<reference evidence="2" key="1">
    <citation type="submission" date="2018-11" db="EMBL/GenBank/DDBJ databases">
        <authorList>
            <consortium name="Genoscope - CEA"/>
            <person name="William W."/>
        </authorList>
    </citation>
    <scope>NUCLEOTIDE SEQUENCE</scope>
</reference>
<dbReference type="AlphaFoldDB" id="A0A3P6EVF9"/>
<evidence type="ECO:0000313" key="2">
    <source>
        <dbReference type="EMBL" id="VDD41476.1"/>
    </source>
</evidence>
<feature type="signal peptide" evidence="1">
    <location>
        <begin position="1"/>
        <end position="18"/>
    </location>
</feature>
<dbReference type="EMBL" id="LR031877">
    <property type="protein sequence ID" value="VDD41476.1"/>
    <property type="molecule type" value="Genomic_DNA"/>
</dbReference>
<sequence>MGHTFASKLLLLLPTSLACFSVFSFVLNSKIVSSTNLSYIKHLASTKPHLHLHHQLLYNH</sequence>
<proteinExistence type="predicted"/>